<gene>
    <name evidence="2" type="primary">TRYP_12</name>
    <name evidence="2" type="ORF">E2C01_084185</name>
</gene>
<dbReference type="EMBL" id="VSRR010080402">
    <property type="protein sequence ID" value="MPC89248.1"/>
    <property type="molecule type" value="Genomic_DNA"/>
</dbReference>
<comment type="caution">
    <text evidence="2">The sequence shown here is derived from an EMBL/GenBank/DDBJ whole genome shotgun (WGS) entry which is preliminary data.</text>
</comment>
<dbReference type="InterPro" id="IPR050850">
    <property type="entry name" value="Peptidase_S1_Elastase_sf"/>
</dbReference>
<dbReference type="Pfam" id="PF00089">
    <property type="entry name" value="Trypsin"/>
    <property type="match status" value="1"/>
</dbReference>
<dbReference type="GO" id="GO:0004252">
    <property type="term" value="F:serine-type endopeptidase activity"/>
    <property type="evidence" value="ECO:0007669"/>
    <property type="project" value="InterPro"/>
</dbReference>
<evidence type="ECO:0000259" key="1">
    <source>
        <dbReference type="Pfam" id="PF00089"/>
    </source>
</evidence>
<accession>A0A5B7J8K3</accession>
<evidence type="ECO:0000313" key="2">
    <source>
        <dbReference type="EMBL" id="MPC89248.1"/>
    </source>
</evidence>
<dbReference type="InterPro" id="IPR043504">
    <property type="entry name" value="Peptidase_S1_PA_chymotrypsin"/>
</dbReference>
<sequence length="90" mass="10525">MEFSRQEAFCGGTLVAPRWVMTAAHCVRRKLYVRLGEHDLAVQEGPEIEYKTFDDSRGEPPRLPIYDAQQERRSKKSICMKRGVFLFNYL</sequence>
<dbReference type="PROSITE" id="PS00134">
    <property type="entry name" value="TRYPSIN_HIS"/>
    <property type="match status" value="1"/>
</dbReference>
<dbReference type="GO" id="GO:0006508">
    <property type="term" value="P:proteolysis"/>
    <property type="evidence" value="ECO:0007669"/>
    <property type="project" value="InterPro"/>
</dbReference>
<feature type="domain" description="Peptidase S1" evidence="1">
    <location>
        <begin position="4"/>
        <end position="49"/>
    </location>
</feature>
<dbReference type="PANTHER" id="PTHR24257:SF22">
    <property type="entry name" value="CHYMOTRYPSIN-LIKE ELASTASE FAMILY MEMBER 3B"/>
    <property type="match status" value="1"/>
</dbReference>
<dbReference type="Gene3D" id="2.40.10.10">
    <property type="entry name" value="Trypsin-like serine proteases"/>
    <property type="match status" value="1"/>
</dbReference>
<dbReference type="PANTHER" id="PTHR24257">
    <property type="entry name" value="CHYMOTRYPSIN-LIKE ELASTASE FAMILY MEMBER"/>
    <property type="match status" value="1"/>
</dbReference>
<protein>
    <submittedName>
        <fullName evidence="2">Trypsin</fullName>
    </submittedName>
</protein>
<evidence type="ECO:0000313" key="3">
    <source>
        <dbReference type="Proteomes" id="UP000324222"/>
    </source>
</evidence>
<reference evidence="2 3" key="1">
    <citation type="submission" date="2019-05" db="EMBL/GenBank/DDBJ databases">
        <title>Another draft genome of Portunus trituberculatus and its Hox gene families provides insights of decapod evolution.</title>
        <authorList>
            <person name="Jeong J.-H."/>
            <person name="Song I."/>
            <person name="Kim S."/>
            <person name="Choi T."/>
            <person name="Kim D."/>
            <person name="Ryu S."/>
            <person name="Kim W."/>
        </authorList>
    </citation>
    <scope>NUCLEOTIDE SEQUENCE [LARGE SCALE GENOMIC DNA]</scope>
    <source>
        <tissue evidence="2">Muscle</tissue>
    </source>
</reference>
<dbReference type="InterPro" id="IPR001254">
    <property type="entry name" value="Trypsin_dom"/>
</dbReference>
<dbReference type="AlphaFoldDB" id="A0A5B7J8K3"/>
<dbReference type="InterPro" id="IPR018114">
    <property type="entry name" value="TRYPSIN_HIS"/>
</dbReference>
<dbReference type="GO" id="GO:0005615">
    <property type="term" value="C:extracellular space"/>
    <property type="evidence" value="ECO:0007669"/>
    <property type="project" value="TreeGrafter"/>
</dbReference>
<name>A0A5B7J8K3_PORTR</name>
<proteinExistence type="predicted"/>
<dbReference type="InterPro" id="IPR009003">
    <property type="entry name" value="Peptidase_S1_PA"/>
</dbReference>
<keyword evidence="3" id="KW-1185">Reference proteome</keyword>
<dbReference type="SUPFAM" id="SSF50494">
    <property type="entry name" value="Trypsin-like serine proteases"/>
    <property type="match status" value="1"/>
</dbReference>
<dbReference type="Proteomes" id="UP000324222">
    <property type="component" value="Unassembled WGS sequence"/>
</dbReference>
<organism evidence="2 3">
    <name type="scientific">Portunus trituberculatus</name>
    <name type="common">Swimming crab</name>
    <name type="synonym">Neptunus trituberculatus</name>
    <dbReference type="NCBI Taxonomy" id="210409"/>
    <lineage>
        <taxon>Eukaryota</taxon>
        <taxon>Metazoa</taxon>
        <taxon>Ecdysozoa</taxon>
        <taxon>Arthropoda</taxon>
        <taxon>Crustacea</taxon>
        <taxon>Multicrustacea</taxon>
        <taxon>Malacostraca</taxon>
        <taxon>Eumalacostraca</taxon>
        <taxon>Eucarida</taxon>
        <taxon>Decapoda</taxon>
        <taxon>Pleocyemata</taxon>
        <taxon>Brachyura</taxon>
        <taxon>Eubrachyura</taxon>
        <taxon>Portunoidea</taxon>
        <taxon>Portunidae</taxon>
        <taxon>Portuninae</taxon>
        <taxon>Portunus</taxon>
    </lineage>
</organism>